<feature type="transmembrane region" description="Helical" evidence="1">
    <location>
        <begin position="16"/>
        <end position="40"/>
    </location>
</feature>
<dbReference type="InterPro" id="IPR011009">
    <property type="entry name" value="Kinase-like_dom_sf"/>
</dbReference>
<dbReference type="AlphaFoldDB" id="A0A9W4WJB8"/>
<dbReference type="InterPro" id="IPR000719">
    <property type="entry name" value="Prot_kinase_dom"/>
</dbReference>
<evidence type="ECO:0000259" key="2">
    <source>
        <dbReference type="PROSITE" id="PS50011"/>
    </source>
</evidence>
<evidence type="ECO:0000256" key="1">
    <source>
        <dbReference type="SAM" id="Phobius"/>
    </source>
</evidence>
<dbReference type="InterPro" id="IPR051681">
    <property type="entry name" value="Ser/Thr_Kinases-Pseudokinases"/>
</dbReference>
<reference evidence="3" key="1">
    <citation type="submission" date="2022-08" db="EMBL/GenBank/DDBJ databases">
        <authorList>
            <person name="Kallberg Y."/>
            <person name="Tangrot J."/>
            <person name="Rosling A."/>
        </authorList>
    </citation>
    <scope>NUCLEOTIDE SEQUENCE</scope>
    <source>
        <strain evidence="3">Wild A</strain>
    </source>
</reference>
<dbReference type="Pfam" id="PF00069">
    <property type="entry name" value="Pkinase"/>
    <property type="match status" value="1"/>
</dbReference>
<dbReference type="GO" id="GO:0004674">
    <property type="term" value="F:protein serine/threonine kinase activity"/>
    <property type="evidence" value="ECO:0007669"/>
    <property type="project" value="TreeGrafter"/>
</dbReference>
<comment type="caution">
    <text evidence="3">The sequence shown here is derived from an EMBL/GenBank/DDBJ whole genome shotgun (WGS) entry which is preliminary data.</text>
</comment>
<organism evidence="3 4">
    <name type="scientific">Funneliformis geosporum</name>
    <dbReference type="NCBI Taxonomy" id="1117311"/>
    <lineage>
        <taxon>Eukaryota</taxon>
        <taxon>Fungi</taxon>
        <taxon>Fungi incertae sedis</taxon>
        <taxon>Mucoromycota</taxon>
        <taxon>Glomeromycotina</taxon>
        <taxon>Glomeromycetes</taxon>
        <taxon>Glomerales</taxon>
        <taxon>Glomeraceae</taxon>
        <taxon>Funneliformis</taxon>
    </lineage>
</organism>
<evidence type="ECO:0000313" key="4">
    <source>
        <dbReference type="Proteomes" id="UP001153678"/>
    </source>
</evidence>
<keyword evidence="1" id="KW-0812">Transmembrane</keyword>
<keyword evidence="4" id="KW-1185">Reference proteome</keyword>
<sequence length="460" mass="52902">MFMDVAFLVHFLDVPFLFLPSLILLFGTAGLNLLIAIMLFLSQIYINDDFKQWIRLNSRVATLFTILSIFHIEVLKVLTSNFLHSETFNAPISNSARKWLSITGLFLVVVEDVPQFVILVSTAFQGSRKNFYVKIINNVVCELYKPINRSNTQNIQKPILSRSVIKWIPYSQIADLKRIAEGGFGIIYKAKYLGEIPKVKDNSNVSNIEYSKNETVAVKRFINSKDISKYFLNELSWNKKKLRILWNILNGLETIHNKELIHRDVHSGNILFVEQNDYRYQWQIGDLGLSQPANNTSLNNEIYGVIPYIAPEIFNGAPFSKKSDVYIIRQTVGSWLYRKKNDDLFDQAEKKRVKLMNLKKLGPKLIEKHPNAIYTSRALSSLISRPLNLSANSFNGALDFNEFCINFYLLTSEYISKEYEFDMDTRGLLAINAQPSNVMSTENSSKKRSIKELEAKTQVY</sequence>
<dbReference type="EMBL" id="CAMKVN010000274">
    <property type="protein sequence ID" value="CAI2166101.1"/>
    <property type="molecule type" value="Genomic_DNA"/>
</dbReference>
<dbReference type="PANTHER" id="PTHR44329">
    <property type="entry name" value="SERINE/THREONINE-PROTEIN KINASE TNNI3K-RELATED"/>
    <property type="match status" value="1"/>
</dbReference>
<dbReference type="Gene3D" id="1.10.510.10">
    <property type="entry name" value="Transferase(Phosphotransferase) domain 1"/>
    <property type="match status" value="1"/>
</dbReference>
<dbReference type="Proteomes" id="UP001153678">
    <property type="component" value="Unassembled WGS sequence"/>
</dbReference>
<dbReference type="GO" id="GO:0005524">
    <property type="term" value="F:ATP binding"/>
    <property type="evidence" value="ECO:0007669"/>
    <property type="project" value="InterPro"/>
</dbReference>
<feature type="domain" description="Protein kinase" evidence="2">
    <location>
        <begin position="141"/>
        <end position="409"/>
    </location>
</feature>
<name>A0A9W4WJB8_9GLOM</name>
<protein>
    <submittedName>
        <fullName evidence="3">15812_t:CDS:1</fullName>
    </submittedName>
</protein>
<keyword evidence="1" id="KW-1133">Transmembrane helix</keyword>
<proteinExistence type="predicted"/>
<dbReference type="OrthoDB" id="300340at2759"/>
<accession>A0A9W4WJB8</accession>
<feature type="transmembrane region" description="Helical" evidence="1">
    <location>
        <begin position="60"/>
        <end position="79"/>
    </location>
</feature>
<feature type="non-terminal residue" evidence="3">
    <location>
        <position position="460"/>
    </location>
</feature>
<dbReference type="SUPFAM" id="SSF56112">
    <property type="entry name" value="Protein kinase-like (PK-like)"/>
    <property type="match status" value="1"/>
</dbReference>
<keyword evidence="1" id="KW-0472">Membrane</keyword>
<evidence type="ECO:0000313" key="3">
    <source>
        <dbReference type="EMBL" id="CAI2166101.1"/>
    </source>
</evidence>
<gene>
    <name evidence="3" type="ORF">FWILDA_LOCUS2403</name>
</gene>
<dbReference type="PROSITE" id="PS50011">
    <property type="entry name" value="PROTEIN_KINASE_DOM"/>
    <property type="match status" value="1"/>
</dbReference>